<dbReference type="InterPro" id="IPR018710">
    <property type="entry name" value="DUF2232"/>
</dbReference>
<keyword evidence="1" id="KW-0472">Membrane</keyword>
<dbReference type="PANTHER" id="PTHR37185">
    <property type="entry name" value="MEMBRANE PROTEIN"/>
    <property type="match status" value="1"/>
</dbReference>
<dbReference type="InParanoid" id="D8SF00"/>
<dbReference type="HOGENOM" id="CLU_082531_0_0_1"/>
<feature type="transmembrane region" description="Helical" evidence="1">
    <location>
        <begin position="161"/>
        <end position="186"/>
    </location>
</feature>
<dbReference type="Proteomes" id="UP000001514">
    <property type="component" value="Unassembled WGS sequence"/>
</dbReference>
<keyword evidence="3" id="KW-1185">Reference proteome</keyword>
<dbReference type="Gramene" id="EFJ16955">
    <property type="protein sequence ID" value="EFJ16955"/>
    <property type="gene ID" value="SELMODRAFT_57372"/>
</dbReference>
<dbReference type="KEGG" id="smo:SELMODRAFT_57372"/>
<reference evidence="2 3" key="1">
    <citation type="journal article" date="2011" name="Science">
        <title>The Selaginella genome identifies genetic changes associated with the evolution of vascular plants.</title>
        <authorList>
            <person name="Banks J.A."/>
            <person name="Nishiyama T."/>
            <person name="Hasebe M."/>
            <person name="Bowman J.L."/>
            <person name="Gribskov M."/>
            <person name="dePamphilis C."/>
            <person name="Albert V.A."/>
            <person name="Aono N."/>
            <person name="Aoyama T."/>
            <person name="Ambrose B.A."/>
            <person name="Ashton N.W."/>
            <person name="Axtell M.J."/>
            <person name="Barker E."/>
            <person name="Barker M.S."/>
            <person name="Bennetzen J.L."/>
            <person name="Bonawitz N.D."/>
            <person name="Chapple C."/>
            <person name="Cheng C."/>
            <person name="Correa L.G."/>
            <person name="Dacre M."/>
            <person name="DeBarry J."/>
            <person name="Dreyer I."/>
            <person name="Elias M."/>
            <person name="Engstrom E.M."/>
            <person name="Estelle M."/>
            <person name="Feng L."/>
            <person name="Finet C."/>
            <person name="Floyd S.K."/>
            <person name="Frommer W.B."/>
            <person name="Fujita T."/>
            <person name="Gramzow L."/>
            <person name="Gutensohn M."/>
            <person name="Harholt J."/>
            <person name="Hattori M."/>
            <person name="Heyl A."/>
            <person name="Hirai T."/>
            <person name="Hiwatashi Y."/>
            <person name="Ishikawa M."/>
            <person name="Iwata M."/>
            <person name="Karol K.G."/>
            <person name="Koehler B."/>
            <person name="Kolukisaoglu U."/>
            <person name="Kubo M."/>
            <person name="Kurata T."/>
            <person name="Lalonde S."/>
            <person name="Li K."/>
            <person name="Li Y."/>
            <person name="Litt A."/>
            <person name="Lyons E."/>
            <person name="Manning G."/>
            <person name="Maruyama T."/>
            <person name="Michael T.P."/>
            <person name="Mikami K."/>
            <person name="Miyazaki S."/>
            <person name="Morinaga S."/>
            <person name="Murata T."/>
            <person name="Mueller-Roeber B."/>
            <person name="Nelson D.R."/>
            <person name="Obara M."/>
            <person name="Oguri Y."/>
            <person name="Olmstead R.G."/>
            <person name="Onodera N."/>
            <person name="Petersen B.L."/>
            <person name="Pils B."/>
            <person name="Prigge M."/>
            <person name="Rensing S.A."/>
            <person name="Riano-Pachon D.M."/>
            <person name="Roberts A.W."/>
            <person name="Sato Y."/>
            <person name="Scheller H.V."/>
            <person name="Schulz B."/>
            <person name="Schulz C."/>
            <person name="Shakirov E.V."/>
            <person name="Shibagaki N."/>
            <person name="Shinohara N."/>
            <person name="Shippen D.E."/>
            <person name="Soerensen I."/>
            <person name="Sotooka R."/>
            <person name="Sugimoto N."/>
            <person name="Sugita M."/>
            <person name="Sumikawa N."/>
            <person name="Tanurdzic M."/>
            <person name="Theissen G."/>
            <person name="Ulvskov P."/>
            <person name="Wakazuki S."/>
            <person name="Weng J.K."/>
            <person name="Willats W.W."/>
            <person name="Wipf D."/>
            <person name="Wolf P.G."/>
            <person name="Yang L."/>
            <person name="Zimmer A.D."/>
            <person name="Zhu Q."/>
            <person name="Mitros T."/>
            <person name="Hellsten U."/>
            <person name="Loque D."/>
            <person name="Otillar R."/>
            <person name="Salamov A."/>
            <person name="Schmutz J."/>
            <person name="Shapiro H."/>
            <person name="Lindquist E."/>
            <person name="Lucas S."/>
            <person name="Rokhsar D."/>
            <person name="Grigoriev I.V."/>
        </authorList>
    </citation>
    <scope>NUCLEOTIDE SEQUENCE [LARGE SCALE GENOMIC DNA]</scope>
</reference>
<feature type="non-terminal residue" evidence="2">
    <location>
        <position position="206"/>
    </location>
</feature>
<feature type="transmembrane region" description="Helical" evidence="1">
    <location>
        <begin position="133"/>
        <end position="155"/>
    </location>
</feature>
<dbReference type="eggNOG" id="ENOG502QQ38">
    <property type="taxonomic scope" value="Eukaryota"/>
</dbReference>
<feature type="transmembrane region" description="Helical" evidence="1">
    <location>
        <begin position="32"/>
        <end position="53"/>
    </location>
</feature>
<evidence type="ECO:0000313" key="2">
    <source>
        <dbReference type="EMBL" id="EFJ16955.1"/>
    </source>
</evidence>
<dbReference type="Pfam" id="PF09991">
    <property type="entry name" value="DUF2232"/>
    <property type="match status" value="1"/>
</dbReference>
<dbReference type="AlphaFoldDB" id="D8SF00"/>
<dbReference type="FunCoup" id="D8SF00">
    <property type="interactions" value="1126"/>
</dbReference>
<dbReference type="STRING" id="88036.D8SF00"/>
<dbReference type="OrthoDB" id="2019412at2759"/>
<feature type="transmembrane region" description="Helical" evidence="1">
    <location>
        <begin position="100"/>
        <end position="121"/>
    </location>
</feature>
<evidence type="ECO:0000256" key="1">
    <source>
        <dbReference type="SAM" id="Phobius"/>
    </source>
</evidence>
<accession>D8SF00</accession>
<organism evidence="3">
    <name type="scientific">Selaginella moellendorffii</name>
    <name type="common">Spikemoss</name>
    <dbReference type="NCBI Taxonomy" id="88036"/>
    <lineage>
        <taxon>Eukaryota</taxon>
        <taxon>Viridiplantae</taxon>
        <taxon>Streptophyta</taxon>
        <taxon>Embryophyta</taxon>
        <taxon>Tracheophyta</taxon>
        <taxon>Lycopodiopsida</taxon>
        <taxon>Selaginellales</taxon>
        <taxon>Selaginellaceae</taxon>
        <taxon>Selaginella</taxon>
    </lineage>
</organism>
<dbReference type="OMA" id="NLWVVIT"/>
<proteinExistence type="predicted"/>
<keyword evidence="1" id="KW-1133">Transmembrane helix</keyword>
<sequence length="206" mass="22565">EIEMQKTLRLVECAMLASTAGLAYFLSNLFRFESYFGCFFPLPIVISAMRWGAAAGRKTMVTTALLLLVIAGPLKALSYVLMHGFLGVAMGALWRWRINWGVSILACTLVRALGAIGFVFLSSWLIKENILNLITINTHASLSYMVAAMGINISLTMPTIYAVFTSLLIVNCASFVFLLHVLYAIILQGLGIKSSLAVPGWMSRSM</sequence>
<feature type="transmembrane region" description="Helical" evidence="1">
    <location>
        <begin position="65"/>
        <end position="94"/>
    </location>
</feature>
<feature type="non-terminal residue" evidence="2">
    <location>
        <position position="1"/>
    </location>
</feature>
<protein>
    <recommendedName>
        <fullName evidence="4">DUF2232 domain-containing protein</fullName>
    </recommendedName>
</protein>
<dbReference type="EMBL" id="GL377616">
    <property type="protein sequence ID" value="EFJ16955.1"/>
    <property type="molecule type" value="Genomic_DNA"/>
</dbReference>
<gene>
    <name evidence="2" type="ORF">SELMODRAFT_57372</name>
</gene>
<evidence type="ECO:0000313" key="3">
    <source>
        <dbReference type="Proteomes" id="UP000001514"/>
    </source>
</evidence>
<dbReference type="PANTHER" id="PTHR37185:SF3">
    <property type="entry name" value="MEMBRANE PROTEIN"/>
    <property type="match status" value="1"/>
</dbReference>
<name>D8SF00_SELML</name>
<evidence type="ECO:0008006" key="4">
    <source>
        <dbReference type="Google" id="ProtNLM"/>
    </source>
</evidence>
<keyword evidence="1" id="KW-0812">Transmembrane</keyword>